<dbReference type="Gene3D" id="3.40.50.2000">
    <property type="entry name" value="Glycogen Phosphorylase B"/>
    <property type="match status" value="1"/>
</dbReference>
<name>A0ABX2H2R2_9FIRM</name>
<protein>
    <submittedName>
        <fullName evidence="6">Polysaccharide biosynthesis protein</fullName>
    </submittedName>
</protein>
<organism evidence="6 7">
    <name type="scientific">Blautia faecis</name>
    <dbReference type="NCBI Taxonomy" id="871665"/>
    <lineage>
        <taxon>Bacteria</taxon>
        <taxon>Bacillati</taxon>
        <taxon>Bacillota</taxon>
        <taxon>Clostridia</taxon>
        <taxon>Lachnospirales</taxon>
        <taxon>Lachnospiraceae</taxon>
        <taxon>Blautia</taxon>
    </lineage>
</organism>
<gene>
    <name evidence="6" type="ORF">G5B17_02520</name>
</gene>
<sequence length="157" mass="18449">MDEKKNVKICFAASSGGHYEQLMMLKPLMEKYDSFIITEKTDYSAEQKGEKTYYMKQVNRREKEFIWRMIQNAWKSIGIYRKEKPDVVICTGVLAMIPICLISKLMGKKLIYIESFAKVTSPTETGKLLYKFADQFYVQWKPMLKFYPKAIYLGGIY</sequence>
<evidence type="ECO:0000256" key="5">
    <source>
        <dbReference type="ARBA" id="ARBA00023136"/>
    </source>
</evidence>
<keyword evidence="4" id="KW-1133">Transmembrane helix</keyword>
<keyword evidence="2" id="KW-0812">Transmembrane</keyword>
<dbReference type="PANTHER" id="PTHR12154">
    <property type="entry name" value="GLYCOSYL TRANSFERASE-RELATED"/>
    <property type="match status" value="1"/>
</dbReference>
<accession>A0ABX2H2R2</accession>
<evidence type="ECO:0000256" key="1">
    <source>
        <dbReference type="ARBA" id="ARBA00004389"/>
    </source>
</evidence>
<dbReference type="Proteomes" id="UP001644719">
    <property type="component" value="Unassembled WGS sequence"/>
</dbReference>
<comment type="caution">
    <text evidence="6">The sequence shown here is derived from an EMBL/GenBank/DDBJ whole genome shotgun (WGS) entry which is preliminary data.</text>
</comment>
<evidence type="ECO:0000256" key="4">
    <source>
        <dbReference type="ARBA" id="ARBA00022989"/>
    </source>
</evidence>
<keyword evidence="3" id="KW-0256">Endoplasmic reticulum</keyword>
<evidence type="ECO:0000256" key="2">
    <source>
        <dbReference type="ARBA" id="ARBA00022692"/>
    </source>
</evidence>
<dbReference type="EMBL" id="JAAITS010000005">
    <property type="protein sequence ID" value="NSG84334.1"/>
    <property type="molecule type" value="Genomic_DNA"/>
</dbReference>
<dbReference type="Pfam" id="PF08660">
    <property type="entry name" value="Alg14"/>
    <property type="match status" value="1"/>
</dbReference>
<keyword evidence="5" id="KW-0472">Membrane</keyword>
<evidence type="ECO:0000313" key="6">
    <source>
        <dbReference type="EMBL" id="NSG84334.1"/>
    </source>
</evidence>
<keyword evidence="7" id="KW-1185">Reference proteome</keyword>
<evidence type="ECO:0000256" key="3">
    <source>
        <dbReference type="ARBA" id="ARBA00022824"/>
    </source>
</evidence>
<evidence type="ECO:0000313" key="7">
    <source>
        <dbReference type="Proteomes" id="UP001644719"/>
    </source>
</evidence>
<reference evidence="6 7" key="1">
    <citation type="journal article" date="2020" name="Cell Host Microbe">
        <title>Functional and Genomic Variation between Human-Derived Isolates of Lachnospiraceae Reveals Inter- and Intra-Species Diversity.</title>
        <authorList>
            <person name="Sorbara M.T."/>
            <person name="Littmann E.R."/>
            <person name="Fontana E."/>
            <person name="Moody T.U."/>
            <person name="Kohout C.E."/>
            <person name="Gjonbalaj M."/>
            <person name="Eaton V."/>
            <person name="Seok R."/>
            <person name="Leiner I.M."/>
            <person name="Pamer E.G."/>
        </authorList>
    </citation>
    <scope>NUCLEOTIDE SEQUENCE [LARGE SCALE GENOMIC DNA]</scope>
    <source>
        <strain evidence="6 7">MSK.17.74</strain>
    </source>
</reference>
<comment type="subcellular location">
    <subcellularLocation>
        <location evidence="1">Endoplasmic reticulum membrane</location>
        <topology evidence="1">Single-pass membrane protein</topology>
    </subcellularLocation>
</comment>
<dbReference type="SUPFAM" id="SSF53756">
    <property type="entry name" value="UDP-Glycosyltransferase/glycogen phosphorylase"/>
    <property type="match status" value="1"/>
</dbReference>
<dbReference type="NCBIfam" id="NF041549">
    <property type="entry name" value="PssD"/>
    <property type="match status" value="1"/>
</dbReference>
<dbReference type="InterPro" id="IPR013969">
    <property type="entry name" value="Oligosacch_biosynth_Alg14"/>
</dbReference>
<proteinExistence type="predicted"/>
<dbReference type="PANTHER" id="PTHR12154:SF4">
    <property type="entry name" value="UDP-N-ACETYLGLUCOSAMINE TRANSFERASE SUBUNIT ALG14 HOMOLOG"/>
    <property type="match status" value="1"/>
</dbReference>